<evidence type="ECO:0000313" key="5">
    <source>
        <dbReference type="EMBL" id="KKN66577.1"/>
    </source>
</evidence>
<reference evidence="5" key="1">
    <citation type="journal article" date="2015" name="Nature">
        <title>Complex archaea that bridge the gap between prokaryotes and eukaryotes.</title>
        <authorList>
            <person name="Spang A."/>
            <person name="Saw J.H."/>
            <person name="Jorgensen S.L."/>
            <person name="Zaremba-Niedzwiedzka K."/>
            <person name="Martijn J."/>
            <person name="Lind A.E."/>
            <person name="van Eijk R."/>
            <person name="Schleper C."/>
            <person name="Guy L."/>
            <person name="Ettema T.J."/>
        </authorList>
    </citation>
    <scope>NUCLEOTIDE SEQUENCE</scope>
</reference>
<organism evidence="5">
    <name type="scientific">marine sediment metagenome</name>
    <dbReference type="NCBI Taxonomy" id="412755"/>
    <lineage>
        <taxon>unclassified sequences</taxon>
        <taxon>metagenomes</taxon>
        <taxon>ecological metagenomes</taxon>
    </lineage>
</organism>
<comment type="caution">
    <text evidence="5">The sequence shown here is derived from an EMBL/GenBank/DDBJ whole genome shotgun (WGS) entry which is preliminary data.</text>
</comment>
<feature type="domain" description="Transketolase-like pyrimidine-binding" evidence="4">
    <location>
        <begin position="4"/>
        <end position="167"/>
    </location>
</feature>
<dbReference type="InterPro" id="IPR033248">
    <property type="entry name" value="Transketolase_C"/>
</dbReference>
<dbReference type="InterPro" id="IPR009014">
    <property type="entry name" value="Transketo_C/PFOR_II"/>
</dbReference>
<dbReference type="Gene3D" id="3.40.50.970">
    <property type="match status" value="1"/>
</dbReference>
<dbReference type="CDD" id="cd07033">
    <property type="entry name" value="TPP_PYR_DXS_TK_like"/>
    <property type="match status" value="1"/>
</dbReference>
<dbReference type="InterPro" id="IPR029061">
    <property type="entry name" value="THDP-binding"/>
</dbReference>
<dbReference type="AlphaFoldDB" id="A0A0F9SVA2"/>
<proteinExistence type="inferred from homology"/>
<dbReference type="FunFam" id="3.40.50.970:FF:000129">
    <property type="entry name" value="Transketolase"/>
    <property type="match status" value="1"/>
</dbReference>
<evidence type="ECO:0000256" key="2">
    <source>
        <dbReference type="ARBA" id="ARBA00007131"/>
    </source>
</evidence>
<keyword evidence="3" id="KW-0786">Thiamine pyrophosphate</keyword>
<name>A0A0F9SVA2_9ZZZZ</name>
<protein>
    <recommendedName>
        <fullName evidence="4">Transketolase-like pyrimidine-binding domain-containing protein</fullName>
    </recommendedName>
</protein>
<dbReference type="EMBL" id="LAZR01000496">
    <property type="protein sequence ID" value="KKN66577.1"/>
    <property type="molecule type" value="Genomic_DNA"/>
</dbReference>
<accession>A0A0F9SVA2</accession>
<comment type="similarity">
    <text evidence="2">Belongs to the transketolase family.</text>
</comment>
<comment type="cofactor">
    <cofactor evidence="1">
        <name>thiamine diphosphate</name>
        <dbReference type="ChEBI" id="CHEBI:58937"/>
    </cofactor>
</comment>
<dbReference type="PANTHER" id="PTHR43825">
    <property type="entry name" value="PYRUVATE DEHYDROGENASE E1 COMPONENT"/>
    <property type="match status" value="1"/>
</dbReference>
<dbReference type="SUPFAM" id="SSF52922">
    <property type="entry name" value="TK C-terminal domain-like"/>
    <property type="match status" value="1"/>
</dbReference>
<gene>
    <name evidence="5" type="ORF">LCGC14_0469920</name>
</gene>
<dbReference type="SUPFAM" id="SSF52518">
    <property type="entry name" value="Thiamin diphosphate-binding fold (THDP-binding)"/>
    <property type="match status" value="1"/>
</dbReference>
<evidence type="ECO:0000256" key="3">
    <source>
        <dbReference type="ARBA" id="ARBA00023052"/>
    </source>
</evidence>
<evidence type="ECO:0000256" key="1">
    <source>
        <dbReference type="ARBA" id="ARBA00001964"/>
    </source>
</evidence>
<dbReference type="Pfam" id="PF02779">
    <property type="entry name" value="Transket_pyr"/>
    <property type="match status" value="1"/>
</dbReference>
<dbReference type="InterPro" id="IPR051157">
    <property type="entry name" value="PDH/Transketolase"/>
</dbReference>
<evidence type="ECO:0000259" key="4">
    <source>
        <dbReference type="SMART" id="SM00861"/>
    </source>
</evidence>
<dbReference type="PANTHER" id="PTHR43825:SF1">
    <property type="entry name" value="TRANSKETOLASE-LIKE PYRIMIDINE-BINDING DOMAIN-CONTAINING PROTEIN"/>
    <property type="match status" value="1"/>
</dbReference>
<dbReference type="Pfam" id="PF02780">
    <property type="entry name" value="Transketolase_C"/>
    <property type="match status" value="1"/>
</dbReference>
<dbReference type="Gene3D" id="3.40.50.920">
    <property type="match status" value="1"/>
</dbReference>
<sequence>MGEKSLRDTYGDYLVEVGKKIKNFVVLDTDLSFSTRTFKFAKAFPERFFNIGIAEQNALGTALGFAISGKIPIVSGFTIFTTGRAWEFIRLACHDNLNVKIITTHSGFVGEDGSTHSALEDLSLMASLPHLNILVPSDNFELQEILDYTLNTKGTFYIRLPRESFPTIHKEDYKFRIGKPDVLKEGDDICIIGTGYGSILAFNSASNIEKKLNLSIKIINFPSIKPIDNKSLLNEIKEVKGIIFVEEHNIYCGFGSILARIISENYAKVMKFVGVNDSFSQSGKRENLLKEHDLTEGEIIRQIKNILKIS</sequence>
<dbReference type="InterPro" id="IPR005475">
    <property type="entry name" value="Transketolase-like_Pyr-bd"/>
</dbReference>
<dbReference type="SMART" id="SM00861">
    <property type="entry name" value="Transket_pyr"/>
    <property type="match status" value="1"/>
</dbReference>